<dbReference type="Pfam" id="PF06827">
    <property type="entry name" value="zf-FPG_IleRS"/>
    <property type="match status" value="1"/>
</dbReference>
<evidence type="ECO:0000256" key="9">
    <source>
        <dbReference type="HAMAP-Rule" id="MF_02002"/>
    </source>
</evidence>
<dbReference type="NCBIfam" id="TIGR00392">
    <property type="entry name" value="ileS"/>
    <property type="match status" value="1"/>
</dbReference>
<dbReference type="EC" id="6.1.1.5" evidence="9"/>
<feature type="domain" description="Zinc finger FPG/IleRS-type" evidence="11">
    <location>
        <begin position="879"/>
        <end position="904"/>
    </location>
</feature>
<feature type="binding site" evidence="9">
    <location>
        <position position="599"/>
    </location>
    <ligand>
        <name>ATP</name>
        <dbReference type="ChEBI" id="CHEBI:30616"/>
    </ligand>
</feature>
<dbReference type="InterPro" id="IPR033708">
    <property type="entry name" value="Anticodon_Ile_BEm"/>
</dbReference>
<keyword evidence="9" id="KW-0862">Zinc</keyword>
<evidence type="ECO:0000259" key="12">
    <source>
        <dbReference type="Pfam" id="PF08264"/>
    </source>
</evidence>
<evidence type="ECO:0000256" key="3">
    <source>
        <dbReference type="ARBA" id="ARBA00022741"/>
    </source>
</evidence>
<dbReference type="Gene3D" id="3.40.50.620">
    <property type="entry name" value="HUPs"/>
    <property type="match status" value="2"/>
</dbReference>
<dbReference type="EMBL" id="CP019454">
    <property type="protein sequence ID" value="AUW94414.1"/>
    <property type="molecule type" value="Genomic_DNA"/>
</dbReference>
<dbReference type="InterPro" id="IPR013155">
    <property type="entry name" value="M/V/L/I-tRNA-synth_anticd-bd"/>
</dbReference>
<evidence type="ECO:0000313" key="14">
    <source>
        <dbReference type="Proteomes" id="UP000325292"/>
    </source>
</evidence>
<keyword evidence="5 9" id="KW-0648">Protein biosynthesis</keyword>
<evidence type="ECO:0000256" key="5">
    <source>
        <dbReference type="ARBA" id="ARBA00022917"/>
    </source>
</evidence>
<dbReference type="InterPro" id="IPR050081">
    <property type="entry name" value="Ile-tRNA_ligase"/>
</dbReference>
<comment type="subcellular location">
    <subcellularLocation>
        <location evidence="9">Cytoplasm</location>
    </subcellularLocation>
</comment>
<evidence type="ECO:0000259" key="11">
    <source>
        <dbReference type="Pfam" id="PF06827"/>
    </source>
</evidence>
<feature type="domain" description="Methionyl/Valyl/Leucyl/Isoleucyl-tRNA synthetase anticodon-binding" evidence="12">
    <location>
        <begin position="678"/>
        <end position="830"/>
    </location>
</feature>
<gene>
    <name evidence="9" type="primary">ileS</name>
    <name evidence="13" type="ORF">BXT84_11065</name>
</gene>
<comment type="cofactor">
    <cofactor evidence="9">
        <name>Zn(2+)</name>
        <dbReference type="ChEBI" id="CHEBI:29105"/>
    </cofactor>
    <text evidence="9">Binds 1 zinc ion per subunit.</text>
</comment>
<keyword evidence="2 9" id="KW-0436">Ligase</keyword>
<comment type="similarity">
    <text evidence="1 9">Belongs to the class-I aminoacyl-tRNA synthetase family. IleS type 1 subfamily.</text>
</comment>
<dbReference type="SUPFAM" id="SSF52374">
    <property type="entry name" value="Nucleotidylyl transferase"/>
    <property type="match status" value="1"/>
</dbReference>
<comment type="catalytic activity">
    <reaction evidence="8 9">
        <text>tRNA(Ile) + L-isoleucine + ATP = L-isoleucyl-tRNA(Ile) + AMP + diphosphate</text>
        <dbReference type="Rhea" id="RHEA:11060"/>
        <dbReference type="Rhea" id="RHEA-COMP:9666"/>
        <dbReference type="Rhea" id="RHEA-COMP:9695"/>
        <dbReference type="ChEBI" id="CHEBI:30616"/>
        <dbReference type="ChEBI" id="CHEBI:33019"/>
        <dbReference type="ChEBI" id="CHEBI:58045"/>
        <dbReference type="ChEBI" id="CHEBI:78442"/>
        <dbReference type="ChEBI" id="CHEBI:78528"/>
        <dbReference type="ChEBI" id="CHEBI:456215"/>
        <dbReference type="EC" id="6.1.1.5"/>
    </reaction>
</comment>
<evidence type="ECO:0000259" key="10">
    <source>
        <dbReference type="Pfam" id="PF00133"/>
    </source>
</evidence>
<feature type="binding site" evidence="9">
    <location>
        <position position="901"/>
    </location>
    <ligand>
        <name>Zn(2+)</name>
        <dbReference type="ChEBI" id="CHEBI:29105"/>
    </ligand>
</feature>
<feature type="binding site" evidence="9">
    <location>
        <position position="904"/>
    </location>
    <ligand>
        <name>Zn(2+)</name>
        <dbReference type="ChEBI" id="CHEBI:29105"/>
    </ligand>
</feature>
<evidence type="ECO:0000256" key="7">
    <source>
        <dbReference type="ARBA" id="ARBA00025217"/>
    </source>
</evidence>
<dbReference type="InterPro" id="IPR009080">
    <property type="entry name" value="tRNAsynth_Ia_anticodon-bd"/>
</dbReference>
<evidence type="ECO:0000256" key="6">
    <source>
        <dbReference type="ARBA" id="ARBA00023146"/>
    </source>
</evidence>
<dbReference type="Gene3D" id="3.90.740.10">
    <property type="entry name" value="Valyl/Leucyl/Isoleucyl-tRNA synthetase, editing domain"/>
    <property type="match status" value="1"/>
</dbReference>
<protein>
    <recommendedName>
        <fullName evidence="9">Isoleucine--tRNA ligase</fullName>
        <ecNumber evidence="9">6.1.1.5</ecNumber>
    </recommendedName>
    <alternativeName>
        <fullName evidence="9">Isoleucyl-tRNA synthetase</fullName>
        <shortName evidence="9">IleRS</shortName>
    </alternativeName>
</protein>
<keyword evidence="14" id="KW-1185">Reference proteome</keyword>
<keyword evidence="9" id="KW-0479">Metal-binding</keyword>
<feature type="short sequence motif" description="'KMSKS' region" evidence="9">
    <location>
        <begin position="596"/>
        <end position="600"/>
    </location>
</feature>
<dbReference type="InterPro" id="IPR014729">
    <property type="entry name" value="Rossmann-like_a/b/a_fold"/>
</dbReference>
<dbReference type="SUPFAM" id="SSF47323">
    <property type="entry name" value="Anticodon-binding domain of a subclass of class I aminoacyl-tRNA synthetases"/>
    <property type="match status" value="1"/>
</dbReference>
<dbReference type="Gene3D" id="1.10.10.830">
    <property type="entry name" value="Ile-tRNA synthetase CP2 domain-like"/>
    <property type="match status" value="1"/>
</dbReference>
<evidence type="ECO:0000256" key="4">
    <source>
        <dbReference type="ARBA" id="ARBA00022840"/>
    </source>
</evidence>
<comment type="function">
    <text evidence="7 9">Catalyzes the attachment of isoleucine to tRNA(Ile). As IleRS can inadvertently accommodate and process structurally similar amino acids such as valine, to avoid such errors it has two additional distinct tRNA(Ile)-dependent editing activities. One activity is designated as 'pretransfer' editing and involves the hydrolysis of activated Val-AMP. The other activity is designated 'posttransfer' editing and involves deacylation of mischarged Val-tRNA(Ile).</text>
</comment>
<dbReference type="InterPro" id="IPR002300">
    <property type="entry name" value="aa-tRNA-synth_Ia"/>
</dbReference>
<reference evidence="13 14" key="1">
    <citation type="journal article" date="2019" name="Sci. Rep.">
        <title>Sulfobacillus thermotolerans: new insights into resistance and metabolic capacities of acidophilic chemolithotrophs.</title>
        <authorList>
            <person name="Panyushkina A.E."/>
            <person name="Babenko V.V."/>
            <person name="Nikitina A.S."/>
            <person name="Selezneva O.V."/>
            <person name="Tsaplina I.A."/>
            <person name="Letarova M.A."/>
            <person name="Kostryukova E.S."/>
            <person name="Letarov A.V."/>
        </authorList>
    </citation>
    <scope>NUCLEOTIDE SEQUENCE [LARGE SCALE GENOMIC DNA]</scope>
    <source>
        <strain evidence="13 14">Kr1</strain>
    </source>
</reference>
<feature type="binding site" evidence="9">
    <location>
        <position position="881"/>
    </location>
    <ligand>
        <name>Zn(2+)</name>
        <dbReference type="ChEBI" id="CHEBI:29105"/>
    </ligand>
</feature>
<comment type="domain">
    <text evidence="9">IleRS has two distinct active sites: one for aminoacylation and one for editing. The misactivated valine is translocated from the active site to the editing site, which sterically excludes the correctly activated isoleucine. The single editing site contains two valyl binding pockets, one specific for each substrate (Val-AMP or Val-tRNA(Ile)).</text>
</comment>
<sequence>MDYRPTLQLPKTSFPMKGNLPAKEPEWLAAWAAQGLYQAQREQRAHDEKFVLHDGPPYANGDIHTGTALNKILKDMINRYWTLAGYDVAYVPGWDTHGLPIEMRALKQLGVSQHQIDPVALRKECAAVARHYIGLMTQEFQRLGILGDWEHPYITMSPEYEGAELEVFAAMVEKGLIYRDLKPVYWCPHCETALAEGEIEYHNHRSRAIYVAFPVKDSGDLLPAGTRAVIWTTTPWTIPANVAIALNPDILYQVVETKEFGFLLVAVDLTETLAQKMGWTMVRTYGPWPGRELEGVITTHPYLGHDVPLILGDHVTSESGTGLVHTAPGHGMEDFEAGRQYHLSVVQPLNDQGIYVDGTPLVAGLFYQDANAVVIDKLQEVGALLLEEPLEHQYAHCWRCKNPVIFRATQQWFMSIDRVREKLTEATYSVKWDPEWGGDRMRQMVENRQDWCLSRQRVWGVPIPAFYCQSCHTAVLDAPLIRHIAGIISQEGADLWWQQGPEHFLPEDYKCPECGSRDLVQEHDIFDVWLDSGSSQAAVLAGHRHLKWPADLVLEGNDQYRGWFNSLLTTAVAAKDQAPYHMVLTHGMVLDKSGQEMHKSLGNTIDPMDIVAQYGADILRLWVASSDYRNDVRISDEILRQLGESYRKIRNTFRFLLGNLAGFDGAGKARPHLADPLNRWIVHTVNSWSGEARVSYEGYAFHQVVHSLLHLVTTDLSSVYLDVIKDRLYTLAPNDPLRQETLYVLHYILDVMMRLVAPILVFTSDEVYQYAPKEADAPMSVHLLRWPDVWAVGYTPEEDERMTRMLRYREVVLKALERVRADKTIGNALEGVVTLTIPVSDPPFTKEDRALLTEMTMAADIVAHVGETLEAHAERTTWQRCERCWRYTPDVGTHEEYPDLCERCHDVLQVML</sequence>
<dbReference type="PRINTS" id="PR00984">
    <property type="entry name" value="TRNASYNTHILE"/>
</dbReference>
<keyword evidence="6 9" id="KW-0030">Aminoacyl-tRNA synthetase</keyword>
<evidence type="ECO:0000256" key="1">
    <source>
        <dbReference type="ARBA" id="ARBA00006887"/>
    </source>
</evidence>
<dbReference type="Pfam" id="PF08264">
    <property type="entry name" value="Anticodon_1"/>
    <property type="match status" value="1"/>
</dbReference>
<dbReference type="CDD" id="cd07960">
    <property type="entry name" value="Anticodon_Ia_Ile_BEm"/>
    <property type="match status" value="1"/>
</dbReference>
<dbReference type="HAMAP" id="MF_02002">
    <property type="entry name" value="Ile_tRNA_synth_type1"/>
    <property type="match status" value="1"/>
</dbReference>
<keyword evidence="3 9" id="KW-0547">Nucleotide-binding</keyword>
<evidence type="ECO:0000256" key="8">
    <source>
        <dbReference type="ARBA" id="ARBA00048359"/>
    </source>
</evidence>
<dbReference type="PANTHER" id="PTHR42765:SF1">
    <property type="entry name" value="ISOLEUCINE--TRNA LIGASE, MITOCHONDRIAL"/>
    <property type="match status" value="1"/>
</dbReference>
<evidence type="ECO:0000313" key="13">
    <source>
        <dbReference type="EMBL" id="AUW94414.1"/>
    </source>
</evidence>
<dbReference type="InterPro" id="IPR010663">
    <property type="entry name" value="Znf_FPG/IleRS"/>
</dbReference>
<keyword evidence="9" id="KW-0963">Cytoplasm</keyword>
<organism evidence="13 14">
    <name type="scientific">Sulfobacillus thermotolerans</name>
    <dbReference type="NCBI Taxonomy" id="338644"/>
    <lineage>
        <taxon>Bacteria</taxon>
        <taxon>Bacillati</taxon>
        <taxon>Bacillota</taxon>
        <taxon>Clostridia</taxon>
        <taxon>Eubacteriales</taxon>
        <taxon>Clostridiales Family XVII. Incertae Sedis</taxon>
        <taxon>Sulfobacillus</taxon>
    </lineage>
</organism>
<proteinExistence type="inferred from homology"/>
<dbReference type="InterPro" id="IPR023585">
    <property type="entry name" value="Ile-tRNA-ligase_type1"/>
</dbReference>
<feature type="domain" description="Aminoacyl-tRNA synthetase class Ia" evidence="10">
    <location>
        <begin position="27"/>
        <end position="635"/>
    </location>
</feature>
<dbReference type="GO" id="GO:0016874">
    <property type="term" value="F:ligase activity"/>
    <property type="evidence" value="ECO:0007669"/>
    <property type="project" value="UniProtKB-KW"/>
</dbReference>
<keyword evidence="4 9" id="KW-0067">ATP-binding</keyword>
<evidence type="ECO:0000256" key="2">
    <source>
        <dbReference type="ARBA" id="ARBA00022598"/>
    </source>
</evidence>
<dbReference type="Pfam" id="PF00133">
    <property type="entry name" value="tRNA-synt_1"/>
    <property type="match status" value="1"/>
</dbReference>
<dbReference type="Gene3D" id="1.10.730.20">
    <property type="match status" value="1"/>
</dbReference>
<feature type="short sequence motif" description="'HIGH' region" evidence="9">
    <location>
        <begin position="57"/>
        <end position="67"/>
    </location>
</feature>
<dbReference type="InterPro" id="IPR009008">
    <property type="entry name" value="Val/Leu/Ile-tRNA-synth_edit"/>
</dbReference>
<dbReference type="Proteomes" id="UP000325292">
    <property type="component" value="Chromosome"/>
</dbReference>
<comment type="subunit">
    <text evidence="9">Monomer.</text>
</comment>
<accession>A0ABM6RSY2</accession>
<feature type="binding site" evidence="9">
    <location>
        <position position="884"/>
    </location>
    <ligand>
        <name>Zn(2+)</name>
        <dbReference type="ChEBI" id="CHEBI:29105"/>
    </ligand>
</feature>
<dbReference type="PANTHER" id="PTHR42765">
    <property type="entry name" value="SOLEUCYL-TRNA SYNTHETASE"/>
    <property type="match status" value="1"/>
</dbReference>
<feature type="binding site" evidence="9">
    <location>
        <position position="555"/>
    </location>
    <ligand>
        <name>L-isoleucyl-5'-AMP</name>
        <dbReference type="ChEBI" id="CHEBI:178002"/>
    </ligand>
</feature>
<dbReference type="SUPFAM" id="SSF50677">
    <property type="entry name" value="ValRS/IleRS/LeuRS editing domain"/>
    <property type="match status" value="1"/>
</dbReference>
<dbReference type="InterPro" id="IPR002301">
    <property type="entry name" value="Ile-tRNA-ligase"/>
</dbReference>
<name>A0ABM6RSY2_9FIRM</name>